<reference evidence="4 5" key="1">
    <citation type="submission" date="2016-11" db="EMBL/GenBank/DDBJ databases">
        <authorList>
            <person name="Jaros S."/>
            <person name="Januszkiewicz K."/>
            <person name="Wedrychowicz H."/>
        </authorList>
    </citation>
    <scope>NUCLEOTIDE SEQUENCE [LARGE SCALE GENOMIC DNA]</scope>
    <source>
        <strain evidence="4 5">CGMCC 1.7049</strain>
    </source>
</reference>
<dbReference type="AlphaFoldDB" id="A0A1M5RRB5"/>
<gene>
    <name evidence="4" type="ORF">SAMN04488068_3147</name>
</gene>
<dbReference type="PANTHER" id="PTHR10566">
    <property type="entry name" value="CHAPERONE-ACTIVITY OF BC1 COMPLEX CABC1 -RELATED"/>
    <property type="match status" value="1"/>
</dbReference>
<dbReference type="STRING" id="490188.SAMN04488068_3147"/>
<sequence length="723" mass="81792">MTDELPPPGGSPPARRGGLLRELGSLTVSTYRLTQSLSPLLKQLGTDRDTTREELSASIDVIFDALYRHPLLRSTEKITSYLRQRRLIPNEESTEELIRFVVAQGVARSPVQVPDTIVNEFWRFFDELFQSPELKGLGELSLDMIRLVVRTYEPLLVEIVNVLKAGRRYNEFQVRELMLRAATVRSDVAIVKRQIRALRYIKPFFSTDAKDFKAQAQIIASMVREFGPFFVKMAQVAAANADFLPEEIARELAVFHEDVPPMSEDEVVAAFMECYGRPPYELYMDFDASRPIKSGSIGSVYVAKKPFLDNGLEVLRPVVIKVGRHNIDREFAIGKMVLGLAIMSSQYWAPHSKLTPFLRAMQEQVDEFVAGFMEELDFEQEAQNHARFYDRSLRSGLWKVPELYGHTHRIIEMEYLSDATGLTRALRRMNRRDRRRFQMRLAERLLYAVLYHGLIYGEIHGDLHPGNVMVGSDGALHLIDWGNVVKLDGKVGAVWDYLAAAVLADTELLTDTLIEMSTHPEANRERRGEIRAALDETLSRKGVTPLTRRNFIVELQRGGLDGLYRRGQTVLHLMANTQQAGLVLRRDYLHLSRALFAAAGSIGSLYENDPKKLLARDMAMSLARLPLRASQDWLRHEARGIAATLAGRIPMPRRLRARLEQPPVVPRPEPVTPRVLFPLPTRPGDAAGRAMPGEHDISRRAAATSQPPSKKPRRPRPSRGEAS</sequence>
<protein>
    <submittedName>
        <fullName evidence="4">ABC1 family protein</fullName>
    </submittedName>
</protein>
<keyword evidence="5" id="KW-1185">Reference proteome</keyword>
<dbReference type="PANTHER" id="PTHR10566:SF113">
    <property type="entry name" value="PROTEIN ACTIVITY OF BC1 COMPLEX KINASE 7, CHLOROPLASTIC"/>
    <property type="match status" value="1"/>
</dbReference>
<evidence type="ECO:0000313" key="5">
    <source>
        <dbReference type="Proteomes" id="UP000199758"/>
    </source>
</evidence>
<dbReference type="InterPro" id="IPR050154">
    <property type="entry name" value="UbiB_kinase"/>
</dbReference>
<dbReference type="GO" id="GO:0005524">
    <property type="term" value="F:ATP binding"/>
    <property type="evidence" value="ECO:0007669"/>
    <property type="project" value="InterPro"/>
</dbReference>
<dbReference type="Gene3D" id="1.10.510.10">
    <property type="entry name" value="Transferase(Phosphotransferase) domain 1"/>
    <property type="match status" value="1"/>
</dbReference>
<accession>A0A1M5RRB5</accession>
<dbReference type="InterPro" id="IPR011009">
    <property type="entry name" value="Kinase-like_dom_sf"/>
</dbReference>
<feature type="region of interest" description="Disordered" evidence="2">
    <location>
        <begin position="660"/>
        <end position="723"/>
    </location>
</feature>
<evidence type="ECO:0000256" key="1">
    <source>
        <dbReference type="ARBA" id="ARBA00009670"/>
    </source>
</evidence>
<feature type="domain" description="Protein kinase" evidence="3">
    <location>
        <begin position="286"/>
        <end position="634"/>
    </location>
</feature>
<proteinExistence type="inferred from homology"/>
<dbReference type="InterPro" id="IPR004147">
    <property type="entry name" value="ABC1_dom"/>
</dbReference>
<name>A0A1M5RRB5_9GAMM</name>
<organism evidence="4 5">
    <name type="scientific">Hydrocarboniphaga daqingensis</name>
    <dbReference type="NCBI Taxonomy" id="490188"/>
    <lineage>
        <taxon>Bacteria</taxon>
        <taxon>Pseudomonadati</taxon>
        <taxon>Pseudomonadota</taxon>
        <taxon>Gammaproteobacteria</taxon>
        <taxon>Nevskiales</taxon>
        <taxon>Nevskiaceae</taxon>
        <taxon>Hydrocarboniphaga</taxon>
    </lineage>
</organism>
<dbReference type="GO" id="GO:0004672">
    <property type="term" value="F:protein kinase activity"/>
    <property type="evidence" value="ECO:0007669"/>
    <property type="project" value="InterPro"/>
</dbReference>
<evidence type="ECO:0000256" key="2">
    <source>
        <dbReference type="SAM" id="MobiDB-lite"/>
    </source>
</evidence>
<evidence type="ECO:0000313" key="4">
    <source>
        <dbReference type="EMBL" id="SHH28671.1"/>
    </source>
</evidence>
<dbReference type="RefSeq" id="WP_084083497.1">
    <property type="nucleotide sequence ID" value="NZ_FQWZ01000008.1"/>
</dbReference>
<evidence type="ECO:0000259" key="3">
    <source>
        <dbReference type="PROSITE" id="PS50011"/>
    </source>
</evidence>
<dbReference type="Proteomes" id="UP000199758">
    <property type="component" value="Unassembled WGS sequence"/>
</dbReference>
<dbReference type="InterPro" id="IPR000719">
    <property type="entry name" value="Prot_kinase_dom"/>
</dbReference>
<dbReference type="SUPFAM" id="SSF56112">
    <property type="entry name" value="Protein kinase-like (PK-like)"/>
    <property type="match status" value="1"/>
</dbReference>
<dbReference type="PROSITE" id="PS50011">
    <property type="entry name" value="PROTEIN_KINASE_DOM"/>
    <property type="match status" value="1"/>
</dbReference>
<dbReference type="EMBL" id="FQWZ01000008">
    <property type="protein sequence ID" value="SHH28671.1"/>
    <property type="molecule type" value="Genomic_DNA"/>
</dbReference>
<dbReference type="OrthoDB" id="5712114at2"/>
<dbReference type="CDD" id="cd05121">
    <property type="entry name" value="ABC1_ADCK3-like"/>
    <property type="match status" value="1"/>
</dbReference>
<comment type="similarity">
    <text evidence="1">Belongs to the protein kinase superfamily. ADCK protein kinase family.</text>
</comment>
<dbReference type="Pfam" id="PF03109">
    <property type="entry name" value="ABC1"/>
    <property type="match status" value="1"/>
</dbReference>